<dbReference type="InterPro" id="IPR036594">
    <property type="entry name" value="Meth_synthase_dom"/>
</dbReference>
<evidence type="ECO:0000256" key="4">
    <source>
        <dbReference type="ARBA" id="ARBA00023285"/>
    </source>
</evidence>
<dbReference type="EMBL" id="FQUS01000021">
    <property type="protein sequence ID" value="SHG21196.1"/>
    <property type="molecule type" value="Genomic_DNA"/>
</dbReference>
<dbReference type="Pfam" id="PF02607">
    <property type="entry name" value="B12-binding_2"/>
    <property type="match status" value="1"/>
</dbReference>
<sequence length="353" mass="40346">MSNSMSSAAENIAEHKQDLAQLTTDLYFDDHAELEDQYGKKGREKCLEDTIYHINYLEQAVRVNSVILFSNYLEWARTMLKERDIPVNDLVDNMMFLKKALQKRLAEDEAAIVVEFITKGLQSFNDIQIAQETFLKDGNPLVEEARIYLELLLAGNRKEAAKLIDDLVAHDTPIKDIYEYIFQNTQYEVGVLWQNNKISVAHEHYCTAATQLIMSRLYPKIFSMDKKKSKLVACSVADELHEIGIRMVADFFEMDGWDTHYLGANMPDEHLIKTLKEFNADILAISVTLPLHIGQAQDLIQKLKRDKEAEDIKVLVGGYPFRFIPDLWKKLGADASASTAKEAIEIANKLIRN</sequence>
<dbReference type="STRING" id="1194090.SAMN05443144_12177"/>
<dbReference type="GO" id="GO:0046653">
    <property type="term" value="P:tetrahydrofolate metabolic process"/>
    <property type="evidence" value="ECO:0007669"/>
    <property type="project" value="TreeGrafter"/>
</dbReference>
<dbReference type="GO" id="GO:0005829">
    <property type="term" value="C:cytosol"/>
    <property type="evidence" value="ECO:0007669"/>
    <property type="project" value="TreeGrafter"/>
</dbReference>
<dbReference type="InterPro" id="IPR009050">
    <property type="entry name" value="Globin-like_sf"/>
</dbReference>
<dbReference type="InterPro" id="IPR036724">
    <property type="entry name" value="Cobalamin-bd_sf"/>
</dbReference>
<accession>A0A1M5HYT4</accession>
<dbReference type="OrthoDB" id="9803687at2"/>
<dbReference type="AlphaFoldDB" id="A0A1M5HYT4"/>
<dbReference type="GO" id="GO:0046872">
    <property type="term" value="F:metal ion binding"/>
    <property type="evidence" value="ECO:0007669"/>
    <property type="project" value="UniProtKB-KW"/>
</dbReference>
<dbReference type="Gene3D" id="1.10.1240.10">
    <property type="entry name" value="Methionine synthase domain"/>
    <property type="match status" value="1"/>
</dbReference>
<dbReference type="InterPro" id="IPR050554">
    <property type="entry name" value="Met_Synthase/Corrinoid"/>
</dbReference>
<dbReference type="Gene3D" id="1.10.490.20">
    <property type="entry name" value="Phycocyanins"/>
    <property type="match status" value="1"/>
</dbReference>
<dbReference type="PANTHER" id="PTHR45833">
    <property type="entry name" value="METHIONINE SYNTHASE"/>
    <property type="match status" value="1"/>
</dbReference>
<dbReference type="InterPro" id="IPR006158">
    <property type="entry name" value="Cobalamin-bd"/>
</dbReference>
<organism evidence="7 8">
    <name type="scientific">Fodinibius roseus</name>
    <dbReference type="NCBI Taxonomy" id="1194090"/>
    <lineage>
        <taxon>Bacteria</taxon>
        <taxon>Pseudomonadati</taxon>
        <taxon>Balneolota</taxon>
        <taxon>Balneolia</taxon>
        <taxon>Balneolales</taxon>
        <taxon>Balneolaceae</taxon>
        <taxon>Fodinibius</taxon>
    </lineage>
</organism>
<evidence type="ECO:0000313" key="7">
    <source>
        <dbReference type="EMBL" id="SHG21196.1"/>
    </source>
</evidence>
<keyword evidence="4" id="KW-0170">Cobalt</keyword>
<evidence type="ECO:0000313" key="8">
    <source>
        <dbReference type="Proteomes" id="UP000184041"/>
    </source>
</evidence>
<reference evidence="7 8" key="1">
    <citation type="submission" date="2016-11" db="EMBL/GenBank/DDBJ databases">
        <authorList>
            <person name="Jaros S."/>
            <person name="Januszkiewicz K."/>
            <person name="Wedrychowicz H."/>
        </authorList>
    </citation>
    <scope>NUCLEOTIDE SEQUENCE [LARGE SCALE GENOMIC DNA]</scope>
    <source>
        <strain evidence="7 8">DSM 21986</strain>
    </source>
</reference>
<evidence type="ECO:0000259" key="6">
    <source>
        <dbReference type="PROSITE" id="PS51332"/>
    </source>
</evidence>
<evidence type="ECO:0000256" key="3">
    <source>
        <dbReference type="ARBA" id="ARBA00022991"/>
    </source>
</evidence>
<comment type="similarity">
    <text evidence="1">Belongs to the phycobiliprotein family.</text>
</comment>
<protein>
    <submittedName>
        <fullName evidence="7">Methanogenic corrinoid protein MtbC1</fullName>
    </submittedName>
</protein>
<feature type="domain" description="B12-binding" evidence="6">
    <location>
        <begin position="228"/>
        <end position="353"/>
    </location>
</feature>
<name>A0A1M5HYT4_9BACT</name>
<dbReference type="GO" id="GO:0031419">
    <property type="term" value="F:cobalamin binding"/>
    <property type="evidence" value="ECO:0007669"/>
    <property type="project" value="InterPro"/>
</dbReference>
<keyword evidence="3" id="KW-0157">Chromophore</keyword>
<dbReference type="PANTHER" id="PTHR45833:SF1">
    <property type="entry name" value="METHIONINE SYNTHASE"/>
    <property type="match status" value="1"/>
</dbReference>
<keyword evidence="2" id="KW-0479">Metal-binding</keyword>
<dbReference type="SUPFAM" id="SSF46458">
    <property type="entry name" value="Globin-like"/>
    <property type="match status" value="1"/>
</dbReference>
<evidence type="ECO:0000256" key="5">
    <source>
        <dbReference type="ARBA" id="ARBA00023307"/>
    </source>
</evidence>
<keyword evidence="8" id="KW-1185">Reference proteome</keyword>
<gene>
    <name evidence="7" type="ORF">SAMN05443144_12177</name>
</gene>
<dbReference type="InterPro" id="IPR003759">
    <property type="entry name" value="Cbl-bd_cap"/>
</dbReference>
<evidence type="ECO:0000256" key="2">
    <source>
        <dbReference type="ARBA" id="ARBA00022723"/>
    </source>
</evidence>
<dbReference type="SUPFAM" id="SSF52242">
    <property type="entry name" value="Cobalamin (vitamin B12)-binding domain"/>
    <property type="match status" value="1"/>
</dbReference>
<keyword evidence="5" id="KW-0089">Bile pigment</keyword>
<dbReference type="Pfam" id="PF02310">
    <property type="entry name" value="B12-binding"/>
    <property type="match status" value="1"/>
</dbReference>
<proteinExistence type="inferred from homology"/>
<dbReference type="GO" id="GO:0050667">
    <property type="term" value="P:homocysteine metabolic process"/>
    <property type="evidence" value="ECO:0007669"/>
    <property type="project" value="TreeGrafter"/>
</dbReference>
<evidence type="ECO:0000256" key="1">
    <source>
        <dbReference type="ARBA" id="ARBA00008182"/>
    </source>
</evidence>
<dbReference type="GO" id="GO:0008705">
    <property type="term" value="F:methionine synthase activity"/>
    <property type="evidence" value="ECO:0007669"/>
    <property type="project" value="TreeGrafter"/>
</dbReference>
<dbReference type="InterPro" id="IPR038719">
    <property type="entry name" value="Phycobilisome_asu/bsu_sf"/>
</dbReference>
<dbReference type="Proteomes" id="UP000184041">
    <property type="component" value="Unassembled WGS sequence"/>
</dbReference>
<dbReference type="PROSITE" id="PS51332">
    <property type="entry name" value="B12_BINDING"/>
    <property type="match status" value="1"/>
</dbReference>
<dbReference type="Gene3D" id="3.40.50.280">
    <property type="entry name" value="Cobalamin-binding domain"/>
    <property type="match status" value="1"/>
</dbReference>